<dbReference type="KEGG" id="pte:PTT_03999"/>
<accession>E3RE90</accession>
<proteinExistence type="predicted"/>
<evidence type="ECO:0000313" key="2">
    <source>
        <dbReference type="EMBL" id="EFQ95956.1"/>
    </source>
</evidence>
<keyword evidence="3" id="KW-1185">Reference proteome</keyword>
<evidence type="ECO:0000313" key="3">
    <source>
        <dbReference type="Proteomes" id="UP000001067"/>
    </source>
</evidence>
<feature type="region of interest" description="Disordered" evidence="1">
    <location>
        <begin position="30"/>
        <end position="58"/>
    </location>
</feature>
<dbReference type="EMBL" id="GL532382">
    <property type="protein sequence ID" value="EFQ95956.1"/>
    <property type="molecule type" value="Genomic_DNA"/>
</dbReference>
<dbReference type="Proteomes" id="UP000001067">
    <property type="component" value="Unassembled WGS sequence"/>
</dbReference>
<dbReference type="HOGENOM" id="CLU_1283847_0_0_1"/>
<protein>
    <submittedName>
        <fullName evidence="2">Uncharacterized protein</fullName>
    </submittedName>
</protein>
<organism evidence="3">
    <name type="scientific">Pyrenophora teres f. teres (strain 0-1)</name>
    <name type="common">Barley net blotch fungus</name>
    <name type="synonym">Drechslera teres f. teres</name>
    <dbReference type="NCBI Taxonomy" id="861557"/>
    <lineage>
        <taxon>Eukaryota</taxon>
        <taxon>Fungi</taxon>
        <taxon>Dikarya</taxon>
        <taxon>Ascomycota</taxon>
        <taxon>Pezizomycotina</taxon>
        <taxon>Dothideomycetes</taxon>
        <taxon>Pleosporomycetidae</taxon>
        <taxon>Pleosporales</taxon>
        <taxon>Pleosporineae</taxon>
        <taxon>Pleosporaceae</taxon>
        <taxon>Pyrenophora</taxon>
    </lineage>
</organism>
<reference evidence="2 3" key="1">
    <citation type="journal article" date="2010" name="Genome Biol.">
        <title>A first genome assembly of the barley fungal pathogen Pyrenophora teres f. teres.</title>
        <authorList>
            <person name="Ellwood S.R."/>
            <person name="Liu Z."/>
            <person name="Syme R.A."/>
            <person name="Lai Z."/>
            <person name="Hane J.K."/>
            <person name="Keiper F."/>
            <person name="Moffat C.S."/>
            <person name="Oliver R.P."/>
            <person name="Friesen T.L."/>
        </authorList>
    </citation>
    <scope>NUCLEOTIDE SEQUENCE [LARGE SCALE GENOMIC DNA]</scope>
    <source>
        <strain evidence="2 3">0-1</strain>
    </source>
</reference>
<name>E3RE90_PYRTT</name>
<gene>
    <name evidence="2" type="ORF">PTT_03999</name>
</gene>
<evidence type="ECO:0000256" key="1">
    <source>
        <dbReference type="SAM" id="MobiDB-lite"/>
    </source>
</evidence>
<sequence>MPSCTTCGVYYRGRGSRCGLHQRHTNTWLQGRHHNNYSSDSTDPSGIRPRSSGHGHRQSTLRFAIDNDDAYHNIDSNALIHYNTTTTATKPLSLAHPLIQAFATLTPIHAIASITYTVHPTTGTHSLTASANPERSQCSVCSQWFADESKLAHHQWELPVGCEECGICLREEDVGWHGAGVRHERCFVRGCGSHYRREGGWKSGVIGRHVREWYA</sequence>
<dbReference type="AlphaFoldDB" id="E3RE90"/>
<dbReference type="OrthoDB" id="3791698at2759"/>